<dbReference type="RefSeq" id="WP_016342238.1">
    <property type="nucleotide sequence ID" value="NC_021282.1"/>
</dbReference>
<dbReference type="Proteomes" id="UP000013961">
    <property type="component" value="Chromosome"/>
</dbReference>
<dbReference type="EMBL" id="CP004374">
    <property type="protein sequence ID" value="AGM28171.1"/>
    <property type="molecule type" value="Genomic_DNA"/>
</dbReference>
<evidence type="ECO:0000313" key="1">
    <source>
        <dbReference type="EMBL" id="AGM28171.1"/>
    </source>
</evidence>
<dbReference type="InterPro" id="IPR055798">
    <property type="entry name" value="DUF7374"/>
</dbReference>
<sequence length="94" mass="10078">MSADYDDELIANIEDVIWTALELQAEQGMGPYVDRDMGMVDASGAGLDMTAVAAAVAAIFVDKQGDCSWCHNPCAVDGWKLPLDTADPVETRDN</sequence>
<reference evidence="1 2" key="1">
    <citation type="journal article" date="2013" name="Genome Announc.">
        <title>Complete Genome Sequence of Mycobacterium massiliense Clinical Strain Asan 50594, Belonging to the Type II Genotype.</title>
        <authorList>
            <person name="Kim B.J."/>
            <person name="Kim B.R."/>
            <person name="Hong S.H."/>
            <person name="Seok S.H."/>
            <person name="Kook Y.H."/>
            <person name="Kim B.J."/>
        </authorList>
    </citation>
    <scope>NUCLEOTIDE SEQUENCE [LARGE SCALE GENOMIC DNA]</scope>
    <source>
        <strain evidence="1 2">50594</strain>
    </source>
</reference>
<dbReference type="Pfam" id="PF24089">
    <property type="entry name" value="DUF7374"/>
    <property type="match status" value="1"/>
</dbReference>
<evidence type="ECO:0000313" key="2">
    <source>
        <dbReference type="Proteomes" id="UP000013961"/>
    </source>
</evidence>
<gene>
    <name evidence="1" type="ORF">MASS_1569</name>
</gene>
<proteinExistence type="predicted"/>
<dbReference type="AlphaFoldDB" id="A0AB33A910"/>
<dbReference type="KEGG" id="mabb:MASS_1569"/>
<organism evidence="1 2">
    <name type="scientific">Mycobacteroides abscessus subsp. bolletii 50594</name>
    <dbReference type="NCBI Taxonomy" id="1303024"/>
    <lineage>
        <taxon>Bacteria</taxon>
        <taxon>Bacillati</taxon>
        <taxon>Actinomycetota</taxon>
        <taxon>Actinomycetes</taxon>
        <taxon>Mycobacteriales</taxon>
        <taxon>Mycobacteriaceae</taxon>
        <taxon>Mycobacteroides</taxon>
        <taxon>Mycobacteroides abscessus</taxon>
    </lineage>
</organism>
<protein>
    <submittedName>
        <fullName evidence="1">Uncharacterized protein</fullName>
    </submittedName>
</protein>
<accession>A0AB33A910</accession>
<name>A0AB33A910_9MYCO</name>